<dbReference type="GO" id="GO:0000287">
    <property type="term" value="F:magnesium ion binding"/>
    <property type="evidence" value="ECO:0007669"/>
    <property type="project" value="TreeGrafter"/>
</dbReference>
<organism evidence="10 11">
    <name type="scientific">Parvularcula dongshanensis</name>
    <dbReference type="NCBI Taxonomy" id="1173995"/>
    <lineage>
        <taxon>Bacteria</taxon>
        <taxon>Pseudomonadati</taxon>
        <taxon>Pseudomonadota</taxon>
        <taxon>Alphaproteobacteria</taxon>
        <taxon>Parvularculales</taxon>
        <taxon>Parvularculaceae</taxon>
        <taxon>Parvularcula</taxon>
    </lineage>
</organism>
<dbReference type="GO" id="GO:0005524">
    <property type="term" value="F:ATP binding"/>
    <property type="evidence" value="ECO:0007669"/>
    <property type="project" value="TreeGrafter"/>
</dbReference>
<comment type="caution">
    <text evidence="10">The sequence shown here is derived from an EMBL/GenBank/DDBJ whole genome shotgun (WGS) entry which is preliminary data.</text>
</comment>
<protein>
    <submittedName>
        <fullName evidence="10">Threonine dehydratase</fullName>
        <ecNumber evidence="10">4.3.1.19</ecNumber>
    </submittedName>
</protein>
<dbReference type="CDD" id="cd01562">
    <property type="entry name" value="Thr-dehyd"/>
    <property type="match status" value="1"/>
</dbReference>
<dbReference type="GO" id="GO:0030170">
    <property type="term" value="F:pyridoxal phosphate binding"/>
    <property type="evidence" value="ECO:0007669"/>
    <property type="project" value="InterPro"/>
</dbReference>
<gene>
    <name evidence="10" type="ORF">GGQ59_000600</name>
</gene>
<dbReference type="Proteomes" id="UP000563524">
    <property type="component" value="Unassembled WGS sequence"/>
</dbReference>
<dbReference type="InterPro" id="IPR036052">
    <property type="entry name" value="TrpB-like_PALP_sf"/>
</dbReference>
<keyword evidence="7" id="KW-0663">Pyridoxal phosphate</keyword>
<accession>A0A840I212</accession>
<dbReference type="FunFam" id="3.40.50.1100:FF:000005">
    <property type="entry name" value="Threonine dehydratase catabolic"/>
    <property type="match status" value="1"/>
</dbReference>
<keyword evidence="11" id="KW-1185">Reference proteome</keyword>
<dbReference type="EMBL" id="JACHOB010000001">
    <property type="protein sequence ID" value="MBB4658100.1"/>
    <property type="molecule type" value="Genomic_DNA"/>
</dbReference>
<sequence>MSLAVRPEDIDAAADRIAGHVARTPLLRCPRLDERVGGTVLLKAECLQVTGSFKLRGATNAIRSLPEGTKGVVAYSSGNHAQAVALAATRAGYPSVIVMPADAPRAKRDRTAAYGAEVILYDRLKESREAIGEAISEERGFALVPPFDFGPTIAGQGTVGLEAAAQAQAMGFAPDQALVCCSGGGLAAGTGLALKRAFPDSALVTVEPQGFDDTARSLASGERCTNDPGARSICDALLVNGPGALTLPILRSLDASGVAVADDEAVGAVRYAAEELRVVLEPGGAVALAAVLCGRVETKGKVTIVVLSGGNTDMETFAAAMRQGQ</sequence>
<dbReference type="PROSITE" id="PS00165">
    <property type="entry name" value="DEHYDRATASE_SER_THR"/>
    <property type="match status" value="1"/>
</dbReference>
<dbReference type="Pfam" id="PF00291">
    <property type="entry name" value="PALP"/>
    <property type="match status" value="1"/>
</dbReference>
<dbReference type="AlphaFoldDB" id="A0A840I212"/>
<evidence type="ECO:0000256" key="8">
    <source>
        <dbReference type="ARBA" id="ARBA00023239"/>
    </source>
</evidence>
<dbReference type="PANTHER" id="PTHR43050">
    <property type="entry name" value="SERINE / THREONINE RACEMASE FAMILY MEMBER"/>
    <property type="match status" value="1"/>
</dbReference>
<evidence type="ECO:0000256" key="1">
    <source>
        <dbReference type="ARBA" id="ARBA00001913"/>
    </source>
</evidence>
<comment type="cofactor">
    <cofactor evidence="3">
        <name>Mn(2+)</name>
        <dbReference type="ChEBI" id="CHEBI:29035"/>
    </cofactor>
</comment>
<evidence type="ECO:0000313" key="10">
    <source>
        <dbReference type="EMBL" id="MBB4658100.1"/>
    </source>
</evidence>
<dbReference type="GO" id="GO:0003941">
    <property type="term" value="F:L-serine ammonia-lyase activity"/>
    <property type="evidence" value="ECO:0007669"/>
    <property type="project" value="TreeGrafter"/>
</dbReference>
<reference evidence="10 11" key="1">
    <citation type="submission" date="2020-08" db="EMBL/GenBank/DDBJ databases">
        <title>Genomic Encyclopedia of Type Strains, Phase IV (KMG-IV): sequencing the most valuable type-strain genomes for metagenomic binning, comparative biology and taxonomic classification.</title>
        <authorList>
            <person name="Goeker M."/>
        </authorList>
    </citation>
    <scope>NUCLEOTIDE SEQUENCE [LARGE SCALE GENOMIC DNA]</scope>
    <source>
        <strain evidence="10 11">DSM 102850</strain>
    </source>
</reference>
<keyword evidence="6" id="KW-0460">Magnesium</keyword>
<comment type="cofactor">
    <cofactor evidence="4">
        <name>Mg(2+)</name>
        <dbReference type="ChEBI" id="CHEBI:18420"/>
    </cofactor>
</comment>
<evidence type="ECO:0000256" key="3">
    <source>
        <dbReference type="ARBA" id="ARBA00001936"/>
    </source>
</evidence>
<dbReference type="GO" id="GO:0030378">
    <property type="term" value="F:serine racemase activity"/>
    <property type="evidence" value="ECO:0007669"/>
    <property type="project" value="TreeGrafter"/>
</dbReference>
<evidence type="ECO:0000256" key="5">
    <source>
        <dbReference type="ARBA" id="ARBA00010869"/>
    </source>
</evidence>
<dbReference type="GO" id="GO:0004794">
    <property type="term" value="F:threonine deaminase activity"/>
    <property type="evidence" value="ECO:0007669"/>
    <property type="project" value="UniProtKB-EC"/>
</dbReference>
<name>A0A840I212_9PROT</name>
<evidence type="ECO:0000313" key="11">
    <source>
        <dbReference type="Proteomes" id="UP000563524"/>
    </source>
</evidence>
<dbReference type="InterPro" id="IPR000634">
    <property type="entry name" value="Ser/Thr_deHydtase_PyrdxlP-BS"/>
</dbReference>
<feature type="domain" description="Tryptophan synthase beta chain-like PALP" evidence="9">
    <location>
        <begin position="18"/>
        <end position="309"/>
    </location>
</feature>
<comment type="cofactor">
    <cofactor evidence="1">
        <name>Ca(2+)</name>
        <dbReference type="ChEBI" id="CHEBI:29108"/>
    </cofactor>
</comment>
<keyword evidence="8 10" id="KW-0456">Lyase</keyword>
<dbReference type="RefSeq" id="WP_183815696.1">
    <property type="nucleotide sequence ID" value="NZ_JACHOB010000001.1"/>
</dbReference>
<comment type="cofactor">
    <cofactor evidence="2">
        <name>pyridoxal 5'-phosphate</name>
        <dbReference type="ChEBI" id="CHEBI:597326"/>
    </cofactor>
</comment>
<evidence type="ECO:0000259" key="9">
    <source>
        <dbReference type="Pfam" id="PF00291"/>
    </source>
</evidence>
<dbReference type="Gene3D" id="3.40.50.1100">
    <property type="match status" value="2"/>
</dbReference>
<dbReference type="GO" id="GO:0018114">
    <property type="term" value="F:threonine racemase activity"/>
    <property type="evidence" value="ECO:0007669"/>
    <property type="project" value="TreeGrafter"/>
</dbReference>
<dbReference type="PANTHER" id="PTHR43050:SF1">
    <property type="entry name" value="SERINE RACEMASE"/>
    <property type="match status" value="1"/>
</dbReference>
<proteinExistence type="inferred from homology"/>
<dbReference type="InterPro" id="IPR001926">
    <property type="entry name" value="TrpB-like_PALP"/>
</dbReference>
<evidence type="ECO:0000256" key="4">
    <source>
        <dbReference type="ARBA" id="ARBA00001946"/>
    </source>
</evidence>
<dbReference type="GO" id="GO:0070179">
    <property type="term" value="P:D-serine biosynthetic process"/>
    <property type="evidence" value="ECO:0007669"/>
    <property type="project" value="TreeGrafter"/>
</dbReference>
<evidence type="ECO:0000256" key="6">
    <source>
        <dbReference type="ARBA" id="ARBA00022842"/>
    </source>
</evidence>
<evidence type="ECO:0000256" key="2">
    <source>
        <dbReference type="ARBA" id="ARBA00001933"/>
    </source>
</evidence>
<dbReference type="EC" id="4.3.1.19" evidence="10"/>
<evidence type="ECO:0000256" key="7">
    <source>
        <dbReference type="ARBA" id="ARBA00022898"/>
    </source>
</evidence>
<dbReference type="SUPFAM" id="SSF53686">
    <property type="entry name" value="Tryptophan synthase beta subunit-like PLP-dependent enzymes"/>
    <property type="match status" value="1"/>
</dbReference>
<comment type="similarity">
    <text evidence="5">Belongs to the serine/threonine dehydratase family.</text>
</comment>